<organism evidence="1 2">
    <name type="scientific">Ancylostoma ceylanicum</name>
    <dbReference type="NCBI Taxonomy" id="53326"/>
    <lineage>
        <taxon>Eukaryota</taxon>
        <taxon>Metazoa</taxon>
        <taxon>Ecdysozoa</taxon>
        <taxon>Nematoda</taxon>
        <taxon>Chromadorea</taxon>
        <taxon>Rhabditida</taxon>
        <taxon>Rhabditina</taxon>
        <taxon>Rhabditomorpha</taxon>
        <taxon>Strongyloidea</taxon>
        <taxon>Ancylostomatidae</taxon>
        <taxon>Ancylostomatinae</taxon>
        <taxon>Ancylostoma</taxon>
    </lineage>
</organism>
<gene>
    <name evidence="1" type="primary">Acey_s0008.g59</name>
    <name evidence="1" type="ORF">Y032_0008g59</name>
</gene>
<evidence type="ECO:0000313" key="1">
    <source>
        <dbReference type="EMBL" id="EYC28244.1"/>
    </source>
</evidence>
<dbReference type="Proteomes" id="UP000024635">
    <property type="component" value="Unassembled WGS sequence"/>
</dbReference>
<evidence type="ECO:0000313" key="2">
    <source>
        <dbReference type="Proteomes" id="UP000024635"/>
    </source>
</evidence>
<proteinExistence type="predicted"/>
<accession>A0A016VKU9</accession>
<sequence>MPRASDLAQTATFNQIHVSLRSSTARGGTTKFLIIKPKLCCRFSFIHRIIPEFEELRKTRTIPLSYNPFKNVLNSCLDP</sequence>
<comment type="caution">
    <text evidence="1">The sequence shown here is derived from an EMBL/GenBank/DDBJ whole genome shotgun (WGS) entry which is preliminary data.</text>
</comment>
<name>A0A016VKU9_9BILA</name>
<reference evidence="2" key="1">
    <citation type="journal article" date="2015" name="Nat. Genet.">
        <title>The genome and transcriptome of the zoonotic hookworm Ancylostoma ceylanicum identify infection-specific gene families.</title>
        <authorList>
            <person name="Schwarz E.M."/>
            <person name="Hu Y."/>
            <person name="Antoshechkin I."/>
            <person name="Miller M.M."/>
            <person name="Sternberg P.W."/>
            <person name="Aroian R.V."/>
        </authorList>
    </citation>
    <scope>NUCLEOTIDE SEQUENCE</scope>
    <source>
        <strain evidence="2">HY135</strain>
    </source>
</reference>
<dbReference type="AlphaFoldDB" id="A0A016VKU9"/>
<protein>
    <submittedName>
        <fullName evidence="1">Uncharacterized protein</fullName>
    </submittedName>
</protein>
<keyword evidence="2" id="KW-1185">Reference proteome</keyword>
<dbReference type="EMBL" id="JARK01001344">
    <property type="protein sequence ID" value="EYC28244.1"/>
    <property type="molecule type" value="Genomic_DNA"/>
</dbReference>